<reference evidence="2 3" key="1">
    <citation type="submission" date="2016-02" db="EMBL/GenBank/DDBJ databases">
        <title>Ulvibacter sp. LPB0005, isolated from Thais luteostoma.</title>
        <authorList>
            <person name="Shin S.-K."/>
            <person name="Yi H."/>
        </authorList>
    </citation>
    <scope>NUCLEOTIDE SEQUENCE [LARGE SCALE GENOMIC DNA]</scope>
    <source>
        <strain evidence="2 3">LPB0005</strain>
    </source>
</reference>
<sequence>MSKADLFLTLYFELPAEDRKAIRAKIKSAEANRPQPAKKRAKKVTLKPEHATDEAVYQTVLRQLNITKAPKPQAFACTPLQ</sequence>
<accession>A0A167IJY1</accession>
<evidence type="ECO:0000256" key="1">
    <source>
        <dbReference type="SAM" id="MobiDB-lite"/>
    </source>
</evidence>
<feature type="region of interest" description="Disordered" evidence="1">
    <location>
        <begin position="27"/>
        <end position="48"/>
    </location>
</feature>
<keyword evidence="3" id="KW-1185">Reference proteome</keyword>
<gene>
    <name evidence="2" type="ORF">ULVI_03015</name>
</gene>
<dbReference type="RefSeq" id="WP_068589644.1">
    <property type="nucleotide sequence ID" value="NZ_LRXL01000026.1"/>
</dbReference>
<dbReference type="AlphaFoldDB" id="A0A167IJY1"/>
<dbReference type="Proteomes" id="UP000077013">
    <property type="component" value="Unassembled WGS sequence"/>
</dbReference>
<dbReference type="EMBL" id="LRXL01000026">
    <property type="protein sequence ID" value="OAB79730.1"/>
    <property type="molecule type" value="Genomic_DNA"/>
</dbReference>
<evidence type="ECO:0000313" key="2">
    <source>
        <dbReference type="EMBL" id="OAB79730.1"/>
    </source>
</evidence>
<organism evidence="2 3">
    <name type="scientific">Cochleicola gelatinilyticus</name>
    <dbReference type="NCBI Taxonomy" id="1763537"/>
    <lineage>
        <taxon>Bacteria</taxon>
        <taxon>Pseudomonadati</taxon>
        <taxon>Bacteroidota</taxon>
        <taxon>Flavobacteriia</taxon>
        <taxon>Flavobacteriales</taxon>
        <taxon>Flavobacteriaceae</taxon>
        <taxon>Cochleicola</taxon>
    </lineage>
</organism>
<evidence type="ECO:0000313" key="3">
    <source>
        <dbReference type="Proteomes" id="UP000077013"/>
    </source>
</evidence>
<name>A0A167IJY1_9FLAO</name>
<comment type="caution">
    <text evidence="2">The sequence shown here is derived from an EMBL/GenBank/DDBJ whole genome shotgun (WGS) entry which is preliminary data.</text>
</comment>
<feature type="compositionally biased region" description="Basic residues" evidence="1">
    <location>
        <begin position="36"/>
        <end position="45"/>
    </location>
</feature>
<protein>
    <submittedName>
        <fullName evidence="2">Uncharacterized protein</fullName>
    </submittedName>
</protein>
<proteinExistence type="predicted"/>
<dbReference type="STRING" id="1763537.ULVI_03015"/>